<protein>
    <submittedName>
        <fullName evidence="2">Glucokinase</fullName>
        <ecNumber evidence="2">2.7.1.2</ecNumber>
    </submittedName>
</protein>
<proteinExistence type="inferred from homology"/>
<name>A0A5C6DRG3_9BACT</name>
<keyword evidence="2" id="KW-0808">Transferase</keyword>
<evidence type="ECO:0000313" key="3">
    <source>
        <dbReference type="Proteomes" id="UP000315471"/>
    </source>
</evidence>
<dbReference type="EMBL" id="SJPY01000007">
    <property type="protein sequence ID" value="TWU37596.1"/>
    <property type="molecule type" value="Genomic_DNA"/>
</dbReference>
<dbReference type="InterPro" id="IPR049874">
    <property type="entry name" value="ROK_cs"/>
</dbReference>
<evidence type="ECO:0000313" key="2">
    <source>
        <dbReference type="EMBL" id="TWU37596.1"/>
    </source>
</evidence>
<reference evidence="2 3" key="1">
    <citation type="submission" date="2019-02" db="EMBL/GenBank/DDBJ databases">
        <title>Deep-cultivation of Planctomycetes and their phenomic and genomic characterization uncovers novel biology.</title>
        <authorList>
            <person name="Wiegand S."/>
            <person name="Jogler M."/>
            <person name="Boedeker C."/>
            <person name="Pinto D."/>
            <person name="Vollmers J."/>
            <person name="Rivas-Marin E."/>
            <person name="Kohn T."/>
            <person name="Peeters S.H."/>
            <person name="Heuer A."/>
            <person name="Rast P."/>
            <person name="Oberbeckmann S."/>
            <person name="Bunk B."/>
            <person name="Jeske O."/>
            <person name="Meyerdierks A."/>
            <person name="Storesund J.E."/>
            <person name="Kallscheuer N."/>
            <person name="Luecker S."/>
            <person name="Lage O.M."/>
            <person name="Pohl T."/>
            <person name="Merkel B.J."/>
            <person name="Hornburger P."/>
            <person name="Mueller R.-W."/>
            <person name="Bruemmer F."/>
            <person name="Labrenz M."/>
            <person name="Spormann A.M."/>
            <person name="Op Den Camp H."/>
            <person name="Overmann J."/>
            <person name="Amann R."/>
            <person name="Jetten M.S.M."/>
            <person name="Mascher T."/>
            <person name="Medema M.H."/>
            <person name="Devos D.P."/>
            <person name="Kaster A.-K."/>
            <person name="Ovreas L."/>
            <person name="Rohde M."/>
            <person name="Galperin M.Y."/>
            <person name="Jogler C."/>
        </authorList>
    </citation>
    <scope>NUCLEOTIDE SEQUENCE [LARGE SCALE GENOMIC DNA]</scope>
    <source>
        <strain evidence="2 3">Q31b</strain>
    </source>
</reference>
<evidence type="ECO:0000256" key="1">
    <source>
        <dbReference type="ARBA" id="ARBA00006479"/>
    </source>
</evidence>
<dbReference type="Gene3D" id="3.30.420.40">
    <property type="match status" value="2"/>
</dbReference>
<dbReference type="Pfam" id="PF00480">
    <property type="entry name" value="ROK"/>
    <property type="match status" value="1"/>
</dbReference>
<dbReference type="PANTHER" id="PTHR18964:SF149">
    <property type="entry name" value="BIFUNCTIONAL UDP-N-ACETYLGLUCOSAMINE 2-EPIMERASE_N-ACETYLMANNOSAMINE KINASE"/>
    <property type="match status" value="1"/>
</dbReference>
<dbReference type="GO" id="GO:0004340">
    <property type="term" value="F:glucokinase activity"/>
    <property type="evidence" value="ECO:0007669"/>
    <property type="project" value="UniProtKB-EC"/>
</dbReference>
<dbReference type="InterPro" id="IPR043129">
    <property type="entry name" value="ATPase_NBD"/>
</dbReference>
<gene>
    <name evidence="2" type="primary">glcK_2</name>
    <name evidence="2" type="ORF">Q31b_43840</name>
</gene>
<comment type="caution">
    <text evidence="2">The sequence shown here is derived from an EMBL/GenBank/DDBJ whole genome shotgun (WGS) entry which is preliminary data.</text>
</comment>
<dbReference type="AlphaFoldDB" id="A0A5C6DRG3"/>
<dbReference type="PROSITE" id="PS01125">
    <property type="entry name" value="ROK"/>
    <property type="match status" value="1"/>
</dbReference>
<dbReference type="PANTHER" id="PTHR18964">
    <property type="entry name" value="ROK (REPRESSOR, ORF, KINASE) FAMILY"/>
    <property type="match status" value="1"/>
</dbReference>
<sequence length="369" mass="38673">MLFLGSSIELSLKILRKPATFAFMFKSELSANDLGQNVSDRNALYLGIDVGGTEVKLGLIDSDGEILALKQTATSDLVSPENVLAFAIDFARYHCEKNGWQSISAVGLAVPGVLDTRKSIIREVVNLDGWLGVPLKDMLSQRISCPATVVNDANAAAFAEHGVRKLNDRSLAMLTLGTGVGCGLVVDGKPCGGDFGCAGELGHVAIDFSDSALPCGCGSCGHLESYAGAGGVVGRMRVACLAANQQIDSALTPRGIAERAESGDKIAIHIVIETGMYIGRAIGMVGQVINPAVVLLGGAMTFGGEASKVGQLFLQAVRESVQQTTLVQVSGNMQIEFARLGNRAGVIGAAMVARHHLDLSPERTYHTFS</sequence>
<organism evidence="2 3">
    <name type="scientific">Novipirellula aureliae</name>
    <dbReference type="NCBI Taxonomy" id="2527966"/>
    <lineage>
        <taxon>Bacteria</taxon>
        <taxon>Pseudomonadati</taxon>
        <taxon>Planctomycetota</taxon>
        <taxon>Planctomycetia</taxon>
        <taxon>Pirellulales</taxon>
        <taxon>Pirellulaceae</taxon>
        <taxon>Novipirellula</taxon>
    </lineage>
</organism>
<dbReference type="Proteomes" id="UP000315471">
    <property type="component" value="Unassembled WGS sequence"/>
</dbReference>
<dbReference type="InterPro" id="IPR000600">
    <property type="entry name" value="ROK"/>
</dbReference>
<dbReference type="SUPFAM" id="SSF53067">
    <property type="entry name" value="Actin-like ATPase domain"/>
    <property type="match status" value="1"/>
</dbReference>
<accession>A0A5C6DRG3</accession>
<keyword evidence="2" id="KW-0418">Kinase</keyword>
<comment type="similarity">
    <text evidence="1">Belongs to the ROK (NagC/XylR) family.</text>
</comment>
<dbReference type="EC" id="2.7.1.2" evidence="2"/>
<keyword evidence="3" id="KW-1185">Reference proteome</keyword>